<reference evidence="7 11" key="4">
    <citation type="submission" date="2019-08" db="EMBL/GenBank/DDBJ databases">
        <title>Whole genome analysis of cultivated E. coli strains isolated from CD patients and healthy donors.</title>
        <authorList>
            <person name="Siniagina M.N."/>
            <person name="Markelova M.I."/>
            <person name="Laikov A.V."/>
            <person name="Boulygina E.A."/>
            <person name="Khusnutdinova D.R."/>
            <person name="Kharchenko A."/>
            <person name="Grigoryeva T.V."/>
        </authorList>
    </citation>
    <scope>NUCLEOTIDE SEQUENCE [LARGE SCALE GENOMIC DNA]</scope>
    <source>
        <strain evidence="7 11">3_77_5</strain>
    </source>
</reference>
<proteinExistence type="predicted"/>
<dbReference type="PATRIC" id="fig|562.7810.peg.4067"/>
<gene>
    <name evidence="2" type="ORF">ACU57_17110</name>
    <name evidence="1" type="ORF">C3F40_26585</name>
    <name evidence="6" type="ORF">CIG67_08235</name>
    <name evidence="7" type="ORF">FWK02_22320</name>
    <name evidence="4" type="ORF">GP975_06330</name>
    <name evidence="5" type="ORF">GP979_20085</name>
    <name evidence="3" type="ORF">NQD80_24440</name>
</gene>
<evidence type="ECO:0000313" key="13">
    <source>
        <dbReference type="Proteomes" id="UP000460875"/>
    </source>
</evidence>
<dbReference type="EMBL" id="VSBS01000969">
    <property type="protein sequence ID" value="TXS99524.1"/>
    <property type="molecule type" value="Genomic_DNA"/>
</dbReference>
<protein>
    <submittedName>
        <fullName evidence="2">Phage protein</fullName>
    </submittedName>
</protein>
<dbReference type="EMBL" id="WTQT01000059">
    <property type="protein sequence ID" value="MWR37700.1"/>
    <property type="molecule type" value="Genomic_DNA"/>
</dbReference>
<dbReference type="EMBL" id="CP026399">
    <property type="protein sequence ID" value="AUY05004.1"/>
    <property type="molecule type" value="Genomic_DNA"/>
</dbReference>
<dbReference type="Proteomes" id="UP000050556">
    <property type="component" value="Unassembled WGS sequence"/>
</dbReference>
<dbReference type="Proteomes" id="UP000321461">
    <property type="component" value="Unassembled WGS sequence"/>
</dbReference>
<dbReference type="EMBL" id="WTQQ01000483">
    <property type="protein sequence ID" value="MWR90570.1"/>
    <property type="molecule type" value="Genomic_DNA"/>
</dbReference>
<evidence type="ECO:0000313" key="2">
    <source>
        <dbReference type="EMBL" id="KPO09486.1"/>
    </source>
</evidence>
<organism evidence="2 8">
    <name type="scientific">Escherichia coli</name>
    <dbReference type="NCBI Taxonomy" id="562"/>
    <lineage>
        <taxon>Bacteria</taxon>
        <taxon>Pseudomonadati</taxon>
        <taxon>Pseudomonadota</taxon>
        <taxon>Gammaproteobacteria</taxon>
        <taxon>Enterobacterales</taxon>
        <taxon>Enterobacteriaceae</taxon>
        <taxon>Escherichia</taxon>
    </lineage>
</organism>
<evidence type="ECO:0000313" key="6">
    <source>
        <dbReference type="EMBL" id="RVE14427.1"/>
    </source>
</evidence>
<evidence type="ECO:0000313" key="10">
    <source>
        <dbReference type="Proteomes" id="UP000288459"/>
    </source>
</evidence>
<dbReference type="Gene3D" id="2.40.10.180">
    <property type="entry name" value="Phage tail proteins"/>
    <property type="match status" value="1"/>
</dbReference>
<reference evidence="12 13" key="5">
    <citation type="submission" date="2019-12" db="EMBL/GenBank/DDBJ databases">
        <title>Enteriobacteria Tanzani isolates_8377-8380.</title>
        <authorList>
            <person name="Subbiah M."/>
            <person name="Call D."/>
        </authorList>
    </citation>
    <scope>NUCLEOTIDE SEQUENCE [LARGE SCALE GENOMIC DNA]</scope>
    <source>
        <strain evidence="4 13">8379wE2</strain>
        <strain evidence="5 12">8379wE6</strain>
    </source>
</reference>
<dbReference type="AlphaFoldDB" id="A0A0P7LI10"/>
<dbReference type="Pfam" id="PF05354">
    <property type="entry name" value="Phage_attach"/>
    <property type="match status" value="1"/>
</dbReference>
<dbReference type="RefSeq" id="WP_000537794.1">
    <property type="nucleotide sequence ID" value="NZ_AP021894.1"/>
</dbReference>
<evidence type="ECO:0000313" key="3">
    <source>
        <dbReference type="EMBL" id="MDR6048872.1"/>
    </source>
</evidence>
<dbReference type="GO" id="GO:0019068">
    <property type="term" value="P:virion assembly"/>
    <property type="evidence" value="ECO:0007669"/>
    <property type="project" value="InterPro"/>
</dbReference>
<dbReference type="Proteomes" id="UP000436482">
    <property type="component" value="Unassembled WGS sequence"/>
</dbReference>
<reference evidence="6 10" key="2">
    <citation type="submission" date="2017-08" db="EMBL/GenBank/DDBJ databases">
        <title>Sequencing of Escherichia coli CCPM 6219.</title>
        <authorList>
            <person name="Liu S.-L."/>
            <person name="Zhou Y.-J."/>
            <person name="Zhao M.-F."/>
        </authorList>
    </citation>
    <scope>NUCLEOTIDE SEQUENCE [LARGE SCALE GENOMIC DNA]</scope>
    <source>
        <strain evidence="6 10">CCPM 6219</strain>
    </source>
</reference>
<reference evidence="3 14" key="6">
    <citation type="submission" date="2022-07" db="EMBL/GenBank/DDBJ databases">
        <title>The wastewater resistome of Residential Aged Care Facilities indicates a role of antimicrobial stewardship in reducing resistance.</title>
        <authorList>
            <person name="Sapula S."/>
            <person name="Hart B.J."/>
            <person name="Henrietta V."/>
            <person name="Amsalu A."/>
            <person name="Jon W."/>
            <person name="Siderius N."/>
            <person name="Nguyen L."/>
            <person name="Turnidge J."/>
            <person name="Gerber C."/>
        </authorList>
    </citation>
    <scope>NUCLEOTIDE SEQUENCE [LARGE SCALE GENOMIC DNA]</scope>
    <source>
        <strain evidence="3 14">ECA685</strain>
    </source>
</reference>
<evidence type="ECO:0000313" key="11">
    <source>
        <dbReference type="Proteomes" id="UP000321461"/>
    </source>
</evidence>
<evidence type="ECO:0000313" key="1">
    <source>
        <dbReference type="EMBL" id="AUY05004.1"/>
    </source>
</evidence>
<evidence type="ECO:0000313" key="8">
    <source>
        <dbReference type="Proteomes" id="UP000050556"/>
    </source>
</evidence>
<dbReference type="Proteomes" id="UP000288459">
    <property type="component" value="Unassembled WGS sequence"/>
</dbReference>
<evidence type="ECO:0000313" key="12">
    <source>
        <dbReference type="Proteomes" id="UP000436482"/>
    </source>
</evidence>
<dbReference type="EMBL" id="JANIDP010000118">
    <property type="protein sequence ID" value="MDR6048872.1"/>
    <property type="molecule type" value="Genomic_DNA"/>
</dbReference>
<dbReference type="EMBL" id="NPIM01000110">
    <property type="protein sequence ID" value="RVE14427.1"/>
    <property type="molecule type" value="Genomic_DNA"/>
</dbReference>
<evidence type="ECO:0000313" key="14">
    <source>
        <dbReference type="Proteomes" id="UP001247581"/>
    </source>
</evidence>
<evidence type="ECO:0000313" key="7">
    <source>
        <dbReference type="EMBL" id="TXS99524.1"/>
    </source>
</evidence>
<reference evidence="2 8" key="1">
    <citation type="journal article" date="2015" name="Front. Microbiol.">
        <title>Genetic determinants of heat resistance in Escherichia coli.</title>
        <authorList>
            <person name="Mercer R.G."/>
            <person name="Zheng J."/>
            <person name="Garcia-Hernandez R."/>
            <person name="Ruan L."/>
            <person name="Ganzle M.G."/>
            <person name="McMullen L.M."/>
        </authorList>
    </citation>
    <scope>NUCLEOTIDE SEQUENCE [LARGE SCALE GENOMIC DNA]</scope>
    <source>
        <strain evidence="2 8">AW1.3</strain>
    </source>
</reference>
<name>A0A0P7LI10_ECOLX</name>
<sequence>MGVDWDSHLLSPLHDVFGDEHEYRPRNGTPFTINGIFDRGYAQVAENLDGDSEINTSSPMLGVRDAEFRKLGKSQPAVSDRVFIKTVGGHIINQLFVVSNVEPDSHGGSRLVLNVVKPR</sequence>
<evidence type="ECO:0000313" key="4">
    <source>
        <dbReference type="EMBL" id="MWR37700.1"/>
    </source>
</evidence>
<dbReference type="Proteomes" id="UP000239554">
    <property type="component" value="Chromosome"/>
</dbReference>
<evidence type="ECO:0000313" key="9">
    <source>
        <dbReference type="Proteomes" id="UP000239554"/>
    </source>
</evidence>
<dbReference type="Proteomes" id="UP001247581">
    <property type="component" value="Unassembled WGS sequence"/>
</dbReference>
<evidence type="ECO:0000313" key="5">
    <source>
        <dbReference type="EMBL" id="MWR90570.1"/>
    </source>
</evidence>
<dbReference type="InterPro" id="IPR008018">
    <property type="entry name" value="Phage_tail_attach_FII"/>
</dbReference>
<dbReference type="EMBL" id="LDYI01000116">
    <property type="protein sequence ID" value="KPO09486.1"/>
    <property type="molecule type" value="Genomic_DNA"/>
</dbReference>
<dbReference type="Proteomes" id="UP000460875">
    <property type="component" value="Unassembled WGS sequence"/>
</dbReference>
<reference evidence="1 9" key="3">
    <citation type="journal article" date="2018" name="MBio">
        <title>Genomic Analysis of Hospital Plumbing Reveals Diverse Reservoir of Bacterial Plasmids Conferring Carbapenem Resistance.</title>
        <authorList>
            <consortium name="NISC Comparative Sequencing Program"/>
            <person name="Weingarten R.A."/>
            <person name="Johnson R.C."/>
            <person name="Conlan S."/>
            <person name="Ramsburg A.M."/>
            <person name="Dekker J.P."/>
            <person name="Lau A.F."/>
            <person name="Khil P."/>
            <person name="Odom R.T."/>
            <person name="Deming C."/>
            <person name="Park M."/>
            <person name="Thomas P.J."/>
            <person name="Henderson D.K."/>
            <person name="Palmore T.N."/>
            <person name="Segre J.A."/>
            <person name="Frank K.M."/>
        </authorList>
    </citation>
    <scope>NUCLEOTIDE SEQUENCE [LARGE SCALE GENOMIC DNA]</scope>
    <source>
        <strain evidence="1 9">ECONIH4</strain>
    </source>
</reference>
<dbReference type="InterPro" id="IPR053734">
    <property type="entry name" value="Phage_Head-Tail_Connect_sf"/>
</dbReference>
<accession>A0A0P7LI10</accession>